<organism evidence="1 2">
    <name type="scientific">Suillus subaureus</name>
    <dbReference type="NCBI Taxonomy" id="48587"/>
    <lineage>
        <taxon>Eukaryota</taxon>
        <taxon>Fungi</taxon>
        <taxon>Dikarya</taxon>
        <taxon>Basidiomycota</taxon>
        <taxon>Agaricomycotina</taxon>
        <taxon>Agaricomycetes</taxon>
        <taxon>Agaricomycetidae</taxon>
        <taxon>Boletales</taxon>
        <taxon>Suillineae</taxon>
        <taxon>Suillaceae</taxon>
        <taxon>Suillus</taxon>
    </lineage>
</organism>
<evidence type="ECO:0000313" key="2">
    <source>
        <dbReference type="Proteomes" id="UP000807769"/>
    </source>
</evidence>
<gene>
    <name evidence="1" type="ORF">BJ212DRAFT_960761</name>
</gene>
<evidence type="ECO:0000313" key="1">
    <source>
        <dbReference type="EMBL" id="KAG1803358.1"/>
    </source>
</evidence>
<name>A0A9P7DUP1_9AGAM</name>
<dbReference type="EMBL" id="JABBWG010000067">
    <property type="protein sequence ID" value="KAG1803358.1"/>
    <property type="molecule type" value="Genomic_DNA"/>
</dbReference>
<dbReference type="AlphaFoldDB" id="A0A9P7DUP1"/>
<dbReference type="OrthoDB" id="3357408at2759"/>
<accession>A0A9P7DUP1</accession>
<proteinExistence type="predicted"/>
<dbReference type="GeneID" id="64638475"/>
<sequence>MHSNCYRDLCYGHAARCRHYTRFRDFVKSLFHVQLRSHYLSRVWERISSLARGKRYVWFDAYAYKPAIYTITQYGAIYTSSIVVRCALHLSGSRAGVMADYVGVQLATLTPLLLIANLSLGVMHGEHNEAPDIVGPTFAQPVQVDIAEKIRTHPD</sequence>
<protein>
    <submittedName>
        <fullName evidence="1">Uncharacterized protein</fullName>
    </submittedName>
</protein>
<comment type="caution">
    <text evidence="1">The sequence shown here is derived from an EMBL/GenBank/DDBJ whole genome shotgun (WGS) entry which is preliminary data.</text>
</comment>
<dbReference type="Proteomes" id="UP000807769">
    <property type="component" value="Unassembled WGS sequence"/>
</dbReference>
<dbReference type="RefSeq" id="XP_041186568.1">
    <property type="nucleotide sequence ID" value="XM_041344459.1"/>
</dbReference>
<keyword evidence="2" id="KW-1185">Reference proteome</keyword>
<reference evidence="1" key="1">
    <citation type="journal article" date="2020" name="New Phytol.">
        <title>Comparative genomics reveals dynamic genome evolution in host specialist ectomycorrhizal fungi.</title>
        <authorList>
            <person name="Lofgren L.A."/>
            <person name="Nguyen N.H."/>
            <person name="Vilgalys R."/>
            <person name="Ruytinx J."/>
            <person name="Liao H.L."/>
            <person name="Branco S."/>
            <person name="Kuo A."/>
            <person name="LaButti K."/>
            <person name="Lipzen A."/>
            <person name="Andreopoulos W."/>
            <person name="Pangilinan J."/>
            <person name="Riley R."/>
            <person name="Hundley H."/>
            <person name="Na H."/>
            <person name="Barry K."/>
            <person name="Grigoriev I.V."/>
            <person name="Stajich J.E."/>
            <person name="Kennedy P.G."/>
        </authorList>
    </citation>
    <scope>NUCLEOTIDE SEQUENCE</scope>
    <source>
        <strain evidence="1">MN1</strain>
    </source>
</reference>